<evidence type="ECO:0000313" key="9">
    <source>
        <dbReference type="Proteomes" id="UP000236161"/>
    </source>
</evidence>
<dbReference type="InterPro" id="IPR036855">
    <property type="entry name" value="Znf_CCCH_sf"/>
</dbReference>
<feature type="zinc finger region" description="C3H1-type" evidence="5">
    <location>
        <begin position="450"/>
        <end position="477"/>
    </location>
</feature>
<feature type="compositionally biased region" description="Acidic residues" evidence="6">
    <location>
        <begin position="272"/>
        <end position="290"/>
    </location>
</feature>
<feature type="region of interest" description="Disordered" evidence="6">
    <location>
        <begin position="57"/>
        <end position="101"/>
    </location>
</feature>
<keyword evidence="9" id="KW-1185">Reference proteome</keyword>
<name>A0A2I0AP24_9ASPA</name>
<dbReference type="GO" id="GO:0005634">
    <property type="term" value="C:nucleus"/>
    <property type="evidence" value="ECO:0007669"/>
    <property type="project" value="TreeGrafter"/>
</dbReference>
<feature type="compositionally biased region" description="Basic and acidic residues" evidence="6">
    <location>
        <begin position="239"/>
        <end position="255"/>
    </location>
</feature>
<evidence type="ECO:0000259" key="7">
    <source>
        <dbReference type="PROSITE" id="PS50103"/>
    </source>
</evidence>
<keyword evidence="4 5" id="KW-0862">Zinc</keyword>
<dbReference type="STRING" id="1088818.A0A2I0AP24"/>
<dbReference type="Pfam" id="PF00642">
    <property type="entry name" value="zf-CCCH"/>
    <property type="match status" value="1"/>
</dbReference>
<feature type="zinc finger region" description="C3H1-type" evidence="5">
    <location>
        <begin position="421"/>
        <end position="448"/>
    </location>
</feature>
<feature type="compositionally biased region" description="Basic residues" evidence="6">
    <location>
        <begin position="391"/>
        <end position="403"/>
    </location>
</feature>
<organism evidence="8 9">
    <name type="scientific">Apostasia shenzhenica</name>
    <dbReference type="NCBI Taxonomy" id="1088818"/>
    <lineage>
        <taxon>Eukaryota</taxon>
        <taxon>Viridiplantae</taxon>
        <taxon>Streptophyta</taxon>
        <taxon>Embryophyta</taxon>
        <taxon>Tracheophyta</taxon>
        <taxon>Spermatophyta</taxon>
        <taxon>Magnoliopsida</taxon>
        <taxon>Liliopsida</taxon>
        <taxon>Asparagales</taxon>
        <taxon>Orchidaceae</taxon>
        <taxon>Apostasioideae</taxon>
        <taxon>Apostasia</taxon>
    </lineage>
</organism>
<evidence type="ECO:0000256" key="3">
    <source>
        <dbReference type="ARBA" id="ARBA00022771"/>
    </source>
</evidence>
<evidence type="ECO:0000256" key="2">
    <source>
        <dbReference type="ARBA" id="ARBA00022737"/>
    </source>
</evidence>
<keyword evidence="3 5" id="KW-0863">Zinc-finger</keyword>
<gene>
    <name evidence="8" type="ORF">AXF42_Ash002569</name>
</gene>
<dbReference type="PROSITE" id="PS50103">
    <property type="entry name" value="ZF_C3H1"/>
    <property type="match status" value="3"/>
</dbReference>
<reference evidence="8 9" key="1">
    <citation type="journal article" date="2017" name="Nature">
        <title>The Apostasia genome and the evolution of orchids.</title>
        <authorList>
            <person name="Zhang G.Q."/>
            <person name="Liu K.W."/>
            <person name="Li Z."/>
            <person name="Lohaus R."/>
            <person name="Hsiao Y.Y."/>
            <person name="Niu S.C."/>
            <person name="Wang J.Y."/>
            <person name="Lin Y.C."/>
            <person name="Xu Q."/>
            <person name="Chen L.J."/>
            <person name="Yoshida K."/>
            <person name="Fujiwara S."/>
            <person name="Wang Z.W."/>
            <person name="Zhang Y.Q."/>
            <person name="Mitsuda N."/>
            <person name="Wang M."/>
            <person name="Liu G.H."/>
            <person name="Pecoraro L."/>
            <person name="Huang H.X."/>
            <person name="Xiao X.J."/>
            <person name="Lin M."/>
            <person name="Wu X.Y."/>
            <person name="Wu W.L."/>
            <person name="Chen Y.Y."/>
            <person name="Chang S.B."/>
            <person name="Sakamoto S."/>
            <person name="Ohme-Takagi M."/>
            <person name="Yagi M."/>
            <person name="Zeng S.J."/>
            <person name="Shen C.Y."/>
            <person name="Yeh C.M."/>
            <person name="Luo Y.B."/>
            <person name="Tsai W.C."/>
            <person name="Van de Peer Y."/>
            <person name="Liu Z.J."/>
        </authorList>
    </citation>
    <scope>NUCLEOTIDE SEQUENCE [LARGE SCALE GENOMIC DNA]</scope>
    <source>
        <strain evidence="9">cv. Shenzhen</strain>
        <tissue evidence="8">Stem</tissue>
    </source>
</reference>
<dbReference type="InterPro" id="IPR045124">
    <property type="entry name" value="Su(sable)-like"/>
</dbReference>
<dbReference type="GO" id="GO:0003723">
    <property type="term" value="F:RNA binding"/>
    <property type="evidence" value="ECO:0007669"/>
    <property type="project" value="InterPro"/>
</dbReference>
<sequence length="655" mass="71644">MKEMDLETLSSEGRRCSSFSSVKPFTRCRRHLDSASYRSLVRIFSHCLDLSLVSSELQPKGSNSEPEDSLSGKDPPSGAVGADLPGECFPDEGKKGTEGFADGAGKEGVAAAGANLVDLDIDIFDPLMEKEIEKRVSSELLSSLMSDCSRLLDAPEADPCLRGESQEGKGIDGHDEEGEWKVKQANVDGLSERIRHTSEISAFGNEHEVGELPPNVFRENLDSGNRGAEELGELPSSKTVDDTGTEKPVLDEGRDGGSNAVEEEESRKQQTDDEDFEEGEIPDDVQDLSDSENNVSGGTVLEDRKKDGMKEKDINDIASCLTVPDKDEEIKHLTFVKLPAVVLSGNDFDYKAGLPNTAEDDLKDMAVQSMQKVVKVREKRKHAPPTDERKFKKKLAKKRKRAQKNKELGVKKLKLHPVLKPKEVKPCNFHLKGRCQQGDLCKFSHDATPLTKSMPCKYFACNSCLKGDDCPFDHELSKYSCHNYISTGSCSRGDKCKFSHKIATTGASSQALLADNICSLLTSETTSSKNNFVKKNVSLSATPQGTKVTPPIMHKPLNEITRVPKGISFLSFGATKTNSPCKLTTHVNKPGHMEVHNQKQQDMGFSMSACHNSSNLTMKVLETIKGSSVSSSGGTLSHEVSEATKILEEFLFGQH</sequence>
<keyword evidence="2" id="KW-0677">Repeat</keyword>
<feature type="domain" description="C3H1-type" evidence="7">
    <location>
        <begin position="421"/>
        <end position="448"/>
    </location>
</feature>
<dbReference type="Pfam" id="PF14608">
    <property type="entry name" value="zf-CCCH_2"/>
    <property type="match status" value="2"/>
</dbReference>
<feature type="compositionally biased region" description="Basic and acidic residues" evidence="6">
    <location>
        <begin position="301"/>
        <end position="314"/>
    </location>
</feature>
<evidence type="ECO:0000256" key="1">
    <source>
        <dbReference type="ARBA" id="ARBA00022723"/>
    </source>
</evidence>
<dbReference type="PANTHER" id="PTHR13119">
    <property type="entry name" value="ZINC FINGER CCCH DOMAIN-CONTAINING PROTEI"/>
    <property type="match status" value="1"/>
</dbReference>
<dbReference type="Gene3D" id="4.10.1000.10">
    <property type="entry name" value="Zinc finger, CCCH-type"/>
    <property type="match status" value="1"/>
</dbReference>
<feature type="region of interest" description="Disordered" evidence="6">
    <location>
        <begin position="157"/>
        <end position="180"/>
    </location>
</feature>
<evidence type="ECO:0000256" key="4">
    <source>
        <dbReference type="ARBA" id="ARBA00022833"/>
    </source>
</evidence>
<feature type="region of interest" description="Disordered" evidence="6">
    <location>
        <begin position="199"/>
        <end position="314"/>
    </location>
</feature>
<dbReference type="AlphaFoldDB" id="A0A2I0AP24"/>
<dbReference type="Proteomes" id="UP000236161">
    <property type="component" value="Unassembled WGS sequence"/>
</dbReference>
<dbReference type="Gene3D" id="2.30.30.1190">
    <property type="match status" value="1"/>
</dbReference>
<dbReference type="OrthoDB" id="411372at2759"/>
<evidence type="ECO:0000256" key="5">
    <source>
        <dbReference type="PROSITE-ProRule" id="PRU00723"/>
    </source>
</evidence>
<dbReference type="SMART" id="SM00356">
    <property type="entry name" value="ZnF_C3H1"/>
    <property type="match status" value="3"/>
</dbReference>
<evidence type="ECO:0000256" key="6">
    <source>
        <dbReference type="SAM" id="MobiDB-lite"/>
    </source>
</evidence>
<dbReference type="PANTHER" id="PTHR13119:SF12">
    <property type="entry name" value="PROTEIN SUPPRESSOR OF SABLE"/>
    <property type="match status" value="1"/>
</dbReference>
<dbReference type="GO" id="GO:0045892">
    <property type="term" value="P:negative regulation of DNA-templated transcription"/>
    <property type="evidence" value="ECO:0007669"/>
    <property type="project" value="InterPro"/>
</dbReference>
<feature type="zinc finger region" description="C3H1-type" evidence="5">
    <location>
        <begin position="480"/>
        <end position="503"/>
    </location>
</feature>
<proteinExistence type="predicted"/>
<dbReference type="EMBL" id="KZ451969">
    <property type="protein sequence ID" value="PKA57265.1"/>
    <property type="molecule type" value="Genomic_DNA"/>
</dbReference>
<feature type="domain" description="C3H1-type" evidence="7">
    <location>
        <begin position="450"/>
        <end position="477"/>
    </location>
</feature>
<protein>
    <submittedName>
        <fullName evidence="8">Zinc finger CCCH domain-containing protein 7</fullName>
    </submittedName>
</protein>
<feature type="domain" description="C3H1-type" evidence="7">
    <location>
        <begin position="480"/>
        <end position="503"/>
    </location>
</feature>
<dbReference type="InterPro" id="IPR000571">
    <property type="entry name" value="Znf_CCCH"/>
</dbReference>
<keyword evidence="1 5" id="KW-0479">Metal-binding</keyword>
<feature type="region of interest" description="Disordered" evidence="6">
    <location>
        <begin position="379"/>
        <end position="403"/>
    </location>
</feature>
<accession>A0A2I0AP24</accession>
<dbReference type="GO" id="GO:0008270">
    <property type="term" value="F:zinc ion binding"/>
    <property type="evidence" value="ECO:0007669"/>
    <property type="project" value="UniProtKB-KW"/>
</dbReference>
<feature type="compositionally biased region" description="Basic and acidic residues" evidence="6">
    <location>
        <begin position="159"/>
        <end position="173"/>
    </location>
</feature>
<evidence type="ECO:0000313" key="8">
    <source>
        <dbReference type="EMBL" id="PKA57265.1"/>
    </source>
</evidence>
<dbReference type="SUPFAM" id="SSF90229">
    <property type="entry name" value="CCCH zinc finger"/>
    <property type="match status" value="2"/>
</dbReference>